<protein>
    <recommendedName>
        <fullName evidence="4">3'-5' exonuclease domain-containing protein</fullName>
    </recommendedName>
</protein>
<gene>
    <name evidence="5" type="ORF">K443DRAFT_104186</name>
</gene>
<dbReference type="STRING" id="1095629.A0A0C9WMM0"/>
<dbReference type="EMBL" id="KN838672">
    <property type="protein sequence ID" value="KIJ98299.1"/>
    <property type="molecule type" value="Genomic_DNA"/>
</dbReference>
<feature type="compositionally biased region" description="Low complexity" evidence="3">
    <location>
        <begin position="7"/>
        <end position="22"/>
    </location>
</feature>
<sequence>MLKEPVALASRRLAAPSSPTRRNFGASINKHTIPTMRASHSDSVADRTYPDLPSKLNALNLAESDDDSDIEVFGPFPVSKTDGKCARANSVDLGGKASDKLVHPFFVSTAAIKASVSRPSVFTNAKPAQVKMKAKAVSAPKSEVQAPRSVSCTIFPVTSSSVTLSAPDTPPEAPTRDKPDSAQAGEFDAEGRQAPLPKYSYRDYYHPKPTVVYTRHEEEADDLVLGLKPGPVSLDLEWRFYFTKNKGTATLNERRVAVVQVTDICGMVLIIQIFGMGRFPKNLQALIENPDIPKMGVNILNDGKKLFRDYGILAQNLVELGALATVADPTAKSRRKIVSLAKLVEQYCGKLLEKGSVRTGNWEAKLDQQQIDYAANDAHSTIQVYNELVKMADQISINLWDNKHMYTQAVEWHRPTLLASRSKLEVSSKTLVRPQHLRAYQYWHYQNMSMEKMCMVLSLKSKGYGPQIPGEDKNLRPSTVISYIIGALQLDSTLPFQIDKVKDLLQMEITSWSRHHDWILDAWEERTSKIE</sequence>
<dbReference type="PANTHER" id="PTHR13620">
    <property type="entry name" value="3-5 EXONUCLEASE"/>
    <property type="match status" value="1"/>
</dbReference>
<dbReference type="InterPro" id="IPR036397">
    <property type="entry name" value="RNaseH_sf"/>
</dbReference>
<feature type="domain" description="3'-5' exonuclease" evidence="4">
    <location>
        <begin position="211"/>
        <end position="393"/>
    </location>
</feature>
<dbReference type="GO" id="GO:0008408">
    <property type="term" value="F:3'-5' exonuclease activity"/>
    <property type="evidence" value="ECO:0007669"/>
    <property type="project" value="InterPro"/>
</dbReference>
<reference evidence="6" key="2">
    <citation type="submission" date="2015-01" db="EMBL/GenBank/DDBJ databases">
        <title>Evolutionary Origins and Diversification of the Mycorrhizal Mutualists.</title>
        <authorList>
            <consortium name="DOE Joint Genome Institute"/>
            <consortium name="Mycorrhizal Genomics Consortium"/>
            <person name="Kohler A."/>
            <person name="Kuo A."/>
            <person name="Nagy L.G."/>
            <person name="Floudas D."/>
            <person name="Copeland A."/>
            <person name="Barry K.W."/>
            <person name="Cichocki N."/>
            <person name="Veneault-Fourrey C."/>
            <person name="LaButti K."/>
            <person name="Lindquist E.A."/>
            <person name="Lipzen A."/>
            <person name="Lundell T."/>
            <person name="Morin E."/>
            <person name="Murat C."/>
            <person name="Riley R."/>
            <person name="Ohm R."/>
            <person name="Sun H."/>
            <person name="Tunlid A."/>
            <person name="Henrissat B."/>
            <person name="Grigoriev I.V."/>
            <person name="Hibbett D.S."/>
            <person name="Martin F."/>
        </authorList>
    </citation>
    <scope>NUCLEOTIDE SEQUENCE [LARGE SCALE GENOMIC DNA]</scope>
    <source>
        <strain evidence="6">LaAM-08-1</strain>
    </source>
</reference>
<evidence type="ECO:0000259" key="4">
    <source>
        <dbReference type="SMART" id="SM00474"/>
    </source>
</evidence>
<feature type="region of interest" description="Disordered" evidence="3">
    <location>
        <begin position="161"/>
        <end position="189"/>
    </location>
</feature>
<dbReference type="GO" id="GO:0005737">
    <property type="term" value="C:cytoplasm"/>
    <property type="evidence" value="ECO:0007669"/>
    <property type="project" value="TreeGrafter"/>
</dbReference>
<keyword evidence="2" id="KW-0378">Hydrolase</keyword>
<evidence type="ECO:0000256" key="2">
    <source>
        <dbReference type="ARBA" id="ARBA00022801"/>
    </source>
</evidence>
<keyword evidence="1" id="KW-0540">Nuclease</keyword>
<dbReference type="Proteomes" id="UP000054477">
    <property type="component" value="Unassembled WGS sequence"/>
</dbReference>
<keyword evidence="6" id="KW-1185">Reference proteome</keyword>
<dbReference type="OrthoDB" id="1920326at2759"/>
<dbReference type="Gene3D" id="3.30.420.10">
    <property type="entry name" value="Ribonuclease H-like superfamily/Ribonuclease H"/>
    <property type="match status" value="1"/>
</dbReference>
<dbReference type="InterPro" id="IPR012337">
    <property type="entry name" value="RNaseH-like_sf"/>
</dbReference>
<dbReference type="AlphaFoldDB" id="A0A0C9WMM0"/>
<dbReference type="PANTHER" id="PTHR13620:SF104">
    <property type="entry name" value="EXONUCLEASE 3'-5' DOMAIN-CONTAINING PROTEIN 2"/>
    <property type="match status" value="1"/>
</dbReference>
<reference evidence="5 6" key="1">
    <citation type="submission" date="2014-04" db="EMBL/GenBank/DDBJ databases">
        <authorList>
            <consortium name="DOE Joint Genome Institute"/>
            <person name="Kuo A."/>
            <person name="Kohler A."/>
            <person name="Nagy L.G."/>
            <person name="Floudas D."/>
            <person name="Copeland A."/>
            <person name="Barry K.W."/>
            <person name="Cichocki N."/>
            <person name="Veneault-Fourrey C."/>
            <person name="LaButti K."/>
            <person name="Lindquist E.A."/>
            <person name="Lipzen A."/>
            <person name="Lundell T."/>
            <person name="Morin E."/>
            <person name="Murat C."/>
            <person name="Sun H."/>
            <person name="Tunlid A."/>
            <person name="Henrissat B."/>
            <person name="Grigoriev I.V."/>
            <person name="Hibbett D.S."/>
            <person name="Martin F."/>
            <person name="Nordberg H.P."/>
            <person name="Cantor M.N."/>
            <person name="Hua S.X."/>
        </authorList>
    </citation>
    <scope>NUCLEOTIDE SEQUENCE [LARGE SCALE GENOMIC DNA]</scope>
    <source>
        <strain evidence="5 6">LaAM-08-1</strain>
    </source>
</reference>
<dbReference type="GO" id="GO:0005634">
    <property type="term" value="C:nucleus"/>
    <property type="evidence" value="ECO:0007669"/>
    <property type="project" value="TreeGrafter"/>
</dbReference>
<dbReference type="InterPro" id="IPR051132">
    <property type="entry name" value="3-5_Exonuclease_domain"/>
</dbReference>
<feature type="region of interest" description="Disordered" evidence="3">
    <location>
        <begin position="1"/>
        <end position="49"/>
    </location>
</feature>
<name>A0A0C9WMM0_9AGAR</name>
<evidence type="ECO:0000256" key="1">
    <source>
        <dbReference type="ARBA" id="ARBA00022722"/>
    </source>
</evidence>
<dbReference type="CDD" id="cd06141">
    <property type="entry name" value="WRN_exo"/>
    <property type="match status" value="1"/>
</dbReference>
<dbReference type="InterPro" id="IPR002562">
    <property type="entry name" value="3'-5'_exonuclease_dom"/>
</dbReference>
<dbReference type="GO" id="GO:0003676">
    <property type="term" value="F:nucleic acid binding"/>
    <property type="evidence" value="ECO:0007669"/>
    <property type="project" value="InterPro"/>
</dbReference>
<accession>A0A0C9WMM0</accession>
<feature type="compositionally biased region" description="Basic and acidic residues" evidence="3">
    <location>
        <begin position="39"/>
        <end position="49"/>
    </location>
</feature>
<dbReference type="HOGENOM" id="CLU_038394_0_0_1"/>
<dbReference type="Pfam" id="PF01612">
    <property type="entry name" value="DNA_pol_A_exo1"/>
    <property type="match status" value="1"/>
</dbReference>
<dbReference type="GO" id="GO:0006139">
    <property type="term" value="P:nucleobase-containing compound metabolic process"/>
    <property type="evidence" value="ECO:0007669"/>
    <property type="project" value="InterPro"/>
</dbReference>
<evidence type="ECO:0000313" key="6">
    <source>
        <dbReference type="Proteomes" id="UP000054477"/>
    </source>
</evidence>
<evidence type="ECO:0000256" key="3">
    <source>
        <dbReference type="SAM" id="MobiDB-lite"/>
    </source>
</evidence>
<dbReference type="SUPFAM" id="SSF53098">
    <property type="entry name" value="Ribonuclease H-like"/>
    <property type="match status" value="1"/>
</dbReference>
<evidence type="ECO:0000313" key="5">
    <source>
        <dbReference type="EMBL" id="KIJ98299.1"/>
    </source>
</evidence>
<organism evidence="5 6">
    <name type="scientific">Laccaria amethystina LaAM-08-1</name>
    <dbReference type="NCBI Taxonomy" id="1095629"/>
    <lineage>
        <taxon>Eukaryota</taxon>
        <taxon>Fungi</taxon>
        <taxon>Dikarya</taxon>
        <taxon>Basidiomycota</taxon>
        <taxon>Agaricomycotina</taxon>
        <taxon>Agaricomycetes</taxon>
        <taxon>Agaricomycetidae</taxon>
        <taxon>Agaricales</taxon>
        <taxon>Agaricineae</taxon>
        <taxon>Hydnangiaceae</taxon>
        <taxon>Laccaria</taxon>
    </lineage>
</organism>
<dbReference type="SMART" id="SM00474">
    <property type="entry name" value="35EXOc"/>
    <property type="match status" value="1"/>
</dbReference>
<proteinExistence type="predicted"/>